<evidence type="ECO:0000313" key="3">
    <source>
        <dbReference type="Proteomes" id="UP000228758"/>
    </source>
</evidence>
<dbReference type="Proteomes" id="UP000228758">
    <property type="component" value="Unassembled WGS sequence"/>
</dbReference>
<comment type="caution">
    <text evidence="2">The sequence shown here is derived from an EMBL/GenBank/DDBJ whole genome shotgun (WGS) entry which is preliminary data.</text>
</comment>
<keyword evidence="1" id="KW-1133">Transmembrane helix</keyword>
<dbReference type="OrthoDB" id="5126240at2"/>
<accession>A0A2M9CP66</accession>
<dbReference type="RefSeq" id="WP_100365742.1">
    <property type="nucleotide sequence ID" value="NZ_PGFF01000001.1"/>
</dbReference>
<sequence>MSVEAAPRALHWSLPIARAIPSAVLAAVITFSPNHSASFGLVAFGVFALVSGALIAALATRAVPERTSARLVLAHGVLTALAGVGALVGMTAGVAYLLGLVVTWAVLTGVLELAFALRGRRRIDGTRDSLFAGILTLALAAVLVFLPPDLVVEFSGIEGVSGTLTSSIVAVGVIGAYAAVLAVFLIIGGLSLRWVSSAAPTSAEVTPR</sequence>
<feature type="transmembrane region" description="Helical" evidence="1">
    <location>
        <begin position="167"/>
        <end position="187"/>
    </location>
</feature>
<evidence type="ECO:0000256" key="1">
    <source>
        <dbReference type="SAM" id="Phobius"/>
    </source>
</evidence>
<name>A0A2M9CP66_9MICO</name>
<proteinExistence type="predicted"/>
<keyword evidence="1" id="KW-0812">Transmembrane</keyword>
<keyword evidence="3" id="KW-1185">Reference proteome</keyword>
<keyword evidence="1" id="KW-0472">Membrane</keyword>
<dbReference type="AlphaFoldDB" id="A0A2M9CP66"/>
<feature type="transmembrane region" description="Helical" evidence="1">
    <location>
        <begin position="96"/>
        <end position="117"/>
    </location>
</feature>
<feature type="transmembrane region" description="Helical" evidence="1">
    <location>
        <begin position="71"/>
        <end position="90"/>
    </location>
</feature>
<feature type="transmembrane region" description="Helical" evidence="1">
    <location>
        <begin position="129"/>
        <end position="147"/>
    </location>
</feature>
<organism evidence="2 3">
    <name type="scientific">Diaminobutyricimonas aerilata</name>
    <dbReference type="NCBI Taxonomy" id="1162967"/>
    <lineage>
        <taxon>Bacteria</taxon>
        <taxon>Bacillati</taxon>
        <taxon>Actinomycetota</taxon>
        <taxon>Actinomycetes</taxon>
        <taxon>Micrococcales</taxon>
        <taxon>Microbacteriaceae</taxon>
        <taxon>Diaminobutyricimonas</taxon>
    </lineage>
</organism>
<gene>
    <name evidence="2" type="ORF">CLV46_3285</name>
</gene>
<feature type="transmembrane region" description="Helical" evidence="1">
    <location>
        <begin position="12"/>
        <end position="31"/>
    </location>
</feature>
<dbReference type="EMBL" id="PGFF01000001">
    <property type="protein sequence ID" value="PJJ73689.1"/>
    <property type="molecule type" value="Genomic_DNA"/>
</dbReference>
<reference evidence="2 3" key="1">
    <citation type="submission" date="2017-11" db="EMBL/GenBank/DDBJ databases">
        <title>Genomic Encyclopedia of Archaeal and Bacterial Type Strains, Phase II (KMG-II): From Individual Species to Whole Genera.</title>
        <authorList>
            <person name="Goeker M."/>
        </authorList>
    </citation>
    <scope>NUCLEOTIDE SEQUENCE [LARGE SCALE GENOMIC DNA]</scope>
    <source>
        <strain evidence="2 3">DSM 27393</strain>
    </source>
</reference>
<feature type="transmembrane region" description="Helical" evidence="1">
    <location>
        <begin position="37"/>
        <end position="59"/>
    </location>
</feature>
<evidence type="ECO:0000313" key="2">
    <source>
        <dbReference type="EMBL" id="PJJ73689.1"/>
    </source>
</evidence>
<protein>
    <submittedName>
        <fullName evidence="2">Uncharacterized protein</fullName>
    </submittedName>
</protein>